<dbReference type="Pfam" id="PF11197">
    <property type="entry name" value="DUF2835"/>
    <property type="match status" value="1"/>
</dbReference>
<proteinExistence type="predicted"/>
<accession>A0A2A2I6S2</accession>
<evidence type="ECO:0000313" key="4">
    <source>
        <dbReference type="Proteomes" id="UP000245887"/>
    </source>
</evidence>
<name>A0A2A2I6S2_9GAMM</name>
<reference evidence="2 4" key="2">
    <citation type="submission" date="2018-04" db="EMBL/GenBank/DDBJ databases">
        <title>Genomic Encyclopedia of Type Strains, Phase IV (KMG-IV): sequencing the most valuable type-strain genomes for metagenomic binning, comparative biology and taxonomic classification.</title>
        <authorList>
            <person name="Goeker M."/>
        </authorList>
    </citation>
    <scope>NUCLEOTIDE SEQUENCE [LARGE SCALE GENOMIC DNA]</scope>
    <source>
        <strain evidence="2 4">DSM 28688</strain>
    </source>
</reference>
<evidence type="ECO:0000313" key="2">
    <source>
        <dbReference type="EMBL" id="PVY78380.1"/>
    </source>
</evidence>
<dbReference type="OrthoDB" id="5600793at2"/>
<dbReference type="Proteomes" id="UP000245887">
    <property type="component" value="Unassembled WGS sequence"/>
</dbReference>
<protein>
    <submittedName>
        <fullName evidence="2">Uncharacterized protein DUF2835</fullName>
    </submittedName>
</protein>
<dbReference type="RefSeq" id="WP_095610001.1">
    <property type="nucleotide sequence ID" value="NZ_NMPM01000011.1"/>
</dbReference>
<dbReference type="Proteomes" id="UP000218332">
    <property type="component" value="Unassembled WGS sequence"/>
</dbReference>
<dbReference type="AlphaFoldDB" id="A0A2A2I6S2"/>
<keyword evidence="3" id="KW-1185">Reference proteome</keyword>
<gene>
    <name evidence="2" type="ORF">C8D92_102425</name>
    <name evidence="1" type="ORF">CF392_03050</name>
</gene>
<dbReference type="EMBL" id="QEKQ01000002">
    <property type="protein sequence ID" value="PVY78380.1"/>
    <property type="molecule type" value="Genomic_DNA"/>
</dbReference>
<comment type="caution">
    <text evidence="1">The sequence shown here is derived from an EMBL/GenBank/DDBJ whole genome shotgun (WGS) entry which is preliminary data.</text>
</comment>
<dbReference type="InterPro" id="IPR021363">
    <property type="entry name" value="DUF2835"/>
</dbReference>
<evidence type="ECO:0000313" key="1">
    <source>
        <dbReference type="EMBL" id="PAV26974.1"/>
    </source>
</evidence>
<reference evidence="1 3" key="1">
    <citation type="submission" date="2017-07" db="EMBL/GenBank/DDBJ databases">
        <title>Tamlnaduibacter salinus (Mi-7) genome sequencing.</title>
        <authorList>
            <person name="Verma A."/>
            <person name="Krishnamurthi S."/>
        </authorList>
    </citation>
    <scope>NUCLEOTIDE SEQUENCE [LARGE SCALE GENOMIC DNA]</scope>
    <source>
        <strain evidence="1 3">Mi-7</strain>
    </source>
</reference>
<dbReference type="EMBL" id="NMPM01000011">
    <property type="protein sequence ID" value="PAV26974.1"/>
    <property type="molecule type" value="Genomic_DNA"/>
</dbReference>
<evidence type="ECO:0000313" key="3">
    <source>
        <dbReference type="Proteomes" id="UP000218332"/>
    </source>
</evidence>
<organism evidence="1 3">
    <name type="scientific">Tamilnaduibacter salinus</name>
    <dbReference type="NCBI Taxonomy" id="1484056"/>
    <lineage>
        <taxon>Bacteria</taxon>
        <taxon>Pseudomonadati</taxon>
        <taxon>Pseudomonadota</taxon>
        <taxon>Gammaproteobacteria</taxon>
        <taxon>Pseudomonadales</taxon>
        <taxon>Marinobacteraceae</taxon>
        <taxon>Tamilnaduibacter</taxon>
    </lineage>
</organism>
<sequence length="72" mass="8140">MPHVIVDIAIDPDEWVKLYEGSAHDVHAVARDGRSVRFPARILSRYALRDGIHGSFRIEFDGEGHFQGIVQI</sequence>